<dbReference type="EMBL" id="FOIL01000028">
    <property type="protein sequence ID" value="SET61692.1"/>
    <property type="molecule type" value="Genomic_DNA"/>
</dbReference>
<dbReference type="OrthoDB" id="1886856at2"/>
<dbReference type="SUPFAM" id="SSF52266">
    <property type="entry name" value="SGNH hydrolase"/>
    <property type="match status" value="1"/>
</dbReference>
<keyword evidence="2" id="KW-1185">Reference proteome</keyword>
<reference evidence="2" key="1">
    <citation type="submission" date="2016-10" db="EMBL/GenBank/DDBJ databases">
        <authorList>
            <person name="Varghese N."/>
            <person name="Submissions S."/>
        </authorList>
    </citation>
    <scope>NUCLEOTIDE SEQUENCE [LARGE SCALE GENOMIC DNA]</scope>
    <source>
        <strain evidence="2">KH1P1</strain>
    </source>
</reference>
<dbReference type="RefSeq" id="WP_074649731.1">
    <property type="nucleotide sequence ID" value="NZ_FOIL01000028.1"/>
</dbReference>
<name>A0A1I0FTX9_9FIRM</name>
<dbReference type="eggNOG" id="COG2755">
    <property type="taxonomic scope" value="Bacteria"/>
</dbReference>
<accession>A0A1I0FTX9</accession>
<protein>
    <recommendedName>
        <fullName evidence="3">SGNH/GDSL hydrolase family protein</fullName>
    </recommendedName>
</protein>
<organism evidence="1 2">
    <name type="scientific">[Clostridium] aminophilum</name>
    <dbReference type="NCBI Taxonomy" id="1526"/>
    <lineage>
        <taxon>Bacteria</taxon>
        <taxon>Bacillati</taxon>
        <taxon>Bacillota</taxon>
        <taxon>Clostridia</taxon>
        <taxon>Lachnospirales</taxon>
        <taxon>Lachnospiraceae</taxon>
    </lineage>
</organism>
<sequence>MKYASSAYFEGLGDVVVQYTFDNWDYVYLKAMHRKIAEHGVRNLFVGSSHAMNGIIERDLDGGTEDNVNLSISSQDIFYDYQHIKKAIEEAKQAGRPIKNCIINFGYYMMYQDLSRSTTMNYLIHRVYHPLFGDSGCHHWEKKEPYDRLAAMDYDRERFPEDVIRPLCEYWSEQFALEQSSYYGPVITREKINIMGLKKIIWNEYPEEAKREYARYRTDDHNSLGKYTESHEENIKWIHEMVKTLADHKIKPIFLITPFADLYKEYINPEYKKDIYRVLNDLPYPVEFFDMNDLPEDVFTDRDFMDTDHLNLDGAHKASAIVNALLKDIG</sequence>
<dbReference type="Proteomes" id="UP000199820">
    <property type="component" value="Unassembled WGS sequence"/>
</dbReference>
<gene>
    <name evidence="1" type="ORF">SAMN04487771_10288</name>
</gene>
<proteinExistence type="predicted"/>
<evidence type="ECO:0000313" key="1">
    <source>
        <dbReference type="EMBL" id="SET61692.1"/>
    </source>
</evidence>
<dbReference type="AlphaFoldDB" id="A0A1I0FTX9"/>
<evidence type="ECO:0008006" key="3">
    <source>
        <dbReference type="Google" id="ProtNLM"/>
    </source>
</evidence>
<evidence type="ECO:0000313" key="2">
    <source>
        <dbReference type="Proteomes" id="UP000199820"/>
    </source>
</evidence>